<dbReference type="SUPFAM" id="SSF81383">
    <property type="entry name" value="F-box domain"/>
    <property type="match status" value="1"/>
</dbReference>
<protein>
    <recommendedName>
        <fullName evidence="3">F-box domain-containing protein</fullName>
    </recommendedName>
</protein>
<name>A0A6G1KIK2_9PLEO</name>
<dbReference type="InterPro" id="IPR036047">
    <property type="entry name" value="F-box-like_dom_sf"/>
</dbReference>
<dbReference type="AlphaFoldDB" id="A0A6G1KIK2"/>
<proteinExistence type="predicted"/>
<keyword evidence="2" id="KW-1185">Reference proteome</keyword>
<evidence type="ECO:0000313" key="2">
    <source>
        <dbReference type="Proteomes" id="UP000799428"/>
    </source>
</evidence>
<evidence type="ECO:0000313" key="1">
    <source>
        <dbReference type="EMBL" id="KAF2712231.1"/>
    </source>
</evidence>
<dbReference type="OrthoDB" id="5295250at2759"/>
<accession>A0A6G1KIK2</accession>
<dbReference type="Gene3D" id="1.20.1280.50">
    <property type="match status" value="1"/>
</dbReference>
<dbReference type="EMBL" id="MU005766">
    <property type="protein sequence ID" value="KAF2712231.1"/>
    <property type="molecule type" value="Genomic_DNA"/>
</dbReference>
<evidence type="ECO:0008006" key="3">
    <source>
        <dbReference type="Google" id="ProtNLM"/>
    </source>
</evidence>
<sequence>MNSAPGIVHAFKRLGSSRARQQALAALVSELDPYDHRYLKAKLDSKDFRFDIVGSLPLELVATIFAYLDTSTPYRLQCVSKLWQNKLCSTHVLKSSLNEWDGKTNAARDEYAVCLREAKAIHRFRMGIPVKHVETSWPSASCAAGVFTITDVLVHHHFVWVSPDWRALNVCDLRSVEHPFTLCGEAREIISGVSLSEELVAFVTVKGICYVRSLDDNKRKQFRLPLALTRHLICRGRLVACGGFVNDVVTIYIWDFDTQSGKSFDISLEDQPFANRDHSSDQSKILALLPDPHTRTIAVFTTDQPDPFVRVPVCSGDDATSIYYTRFTFDGKPIRDGNIYLPDLVGLDLLGLRPVGSRGEFGLAIKTLQPGAIWPMDYSLQFDENLDEFTDAKCPVFASSAEPTTKRESAWETWRDVCIDSRFAWWNDTFFKLPDWVRMELGAERQEQVLLSHLGHRHAFEEDEMYKPQIIVDSQSLELHHHRHLYVNDKYAVVLGKVASHVIYFDDDKDGQS</sequence>
<dbReference type="SUPFAM" id="SSF82171">
    <property type="entry name" value="DPP6 N-terminal domain-like"/>
    <property type="match status" value="1"/>
</dbReference>
<organism evidence="1 2">
    <name type="scientific">Pleomassaria siparia CBS 279.74</name>
    <dbReference type="NCBI Taxonomy" id="1314801"/>
    <lineage>
        <taxon>Eukaryota</taxon>
        <taxon>Fungi</taxon>
        <taxon>Dikarya</taxon>
        <taxon>Ascomycota</taxon>
        <taxon>Pezizomycotina</taxon>
        <taxon>Dothideomycetes</taxon>
        <taxon>Pleosporomycetidae</taxon>
        <taxon>Pleosporales</taxon>
        <taxon>Pleomassariaceae</taxon>
        <taxon>Pleomassaria</taxon>
    </lineage>
</organism>
<reference evidence="1" key="1">
    <citation type="journal article" date="2020" name="Stud. Mycol.">
        <title>101 Dothideomycetes genomes: a test case for predicting lifestyles and emergence of pathogens.</title>
        <authorList>
            <person name="Haridas S."/>
            <person name="Albert R."/>
            <person name="Binder M."/>
            <person name="Bloem J."/>
            <person name="Labutti K."/>
            <person name="Salamov A."/>
            <person name="Andreopoulos B."/>
            <person name="Baker S."/>
            <person name="Barry K."/>
            <person name="Bills G."/>
            <person name="Bluhm B."/>
            <person name="Cannon C."/>
            <person name="Castanera R."/>
            <person name="Culley D."/>
            <person name="Daum C."/>
            <person name="Ezra D."/>
            <person name="Gonzalez J."/>
            <person name="Henrissat B."/>
            <person name="Kuo A."/>
            <person name="Liang C."/>
            <person name="Lipzen A."/>
            <person name="Lutzoni F."/>
            <person name="Magnuson J."/>
            <person name="Mondo S."/>
            <person name="Nolan M."/>
            <person name="Ohm R."/>
            <person name="Pangilinan J."/>
            <person name="Park H.-J."/>
            <person name="Ramirez L."/>
            <person name="Alfaro M."/>
            <person name="Sun H."/>
            <person name="Tritt A."/>
            <person name="Yoshinaga Y."/>
            <person name="Zwiers L.-H."/>
            <person name="Turgeon B."/>
            <person name="Goodwin S."/>
            <person name="Spatafora J."/>
            <person name="Crous P."/>
            <person name="Grigoriev I."/>
        </authorList>
    </citation>
    <scope>NUCLEOTIDE SEQUENCE</scope>
    <source>
        <strain evidence="1">CBS 279.74</strain>
    </source>
</reference>
<gene>
    <name evidence="1" type="ORF">K504DRAFT_464309</name>
</gene>
<dbReference type="Proteomes" id="UP000799428">
    <property type="component" value="Unassembled WGS sequence"/>
</dbReference>